<evidence type="ECO:0000256" key="4">
    <source>
        <dbReference type="ARBA" id="ARBA00022777"/>
    </source>
</evidence>
<dbReference type="OrthoDB" id="9800808at2"/>
<dbReference type="InterPro" id="IPR029056">
    <property type="entry name" value="Ribokinase-like"/>
</dbReference>
<dbReference type="PANTHER" id="PTHR10534:SF2">
    <property type="entry name" value="PYRIDOXAL KINASE"/>
    <property type="match status" value="1"/>
</dbReference>
<dbReference type="GO" id="GO:0005829">
    <property type="term" value="C:cytosol"/>
    <property type="evidence" value="ECO:0007669"/>
    <property type="project" value="TreeGrafter"/>
</dbReference>
<keyword evidence="3" id="KW-0547">Nucleotide-binding</keyword>
<dbReference type="InterPro" id="IPR004625">
    <property type="entry name" value="PyrdxlKinase"/>
</dbReference>
<organism evidence="7 8">
    <name type="scientific">Clostridium manihotivorum</name>
    <dbReference type="NCBI Taxonomy" id="2320868"/>
    <lineage>
        <taxon>Bacteria</taxon>
        <taxon>Bacillati</taxon>
        <taxon>Bacillota</taxon>
        <taxon>Clostridia</taxon>
        <taxon>Eubacteriales</taxon>
        <taxon>Clostridiaceae</taxon>
        <taxon>Clostridium</taxon>
    </lineage>
</organism>
<sequence length="274" mass="30358">MRKRIAVMHDLPSFGGAALMNTIPIMYNMGIEVNPIPTALFTSHGGFKGVKNIGNDAFLDEYLDQWDKLKLSFNGIYLGLFTSLNQVIFAKKFLNRFKAEDNIVLLDPIMGDNGKPYSFISDESIENIKSLLPYADIITPNLTEAYLLLGREYNENPKDSEVLDILSKLSLIGPKKIVLTSVLKGERISTFLYDSSSESIKEYCRDTLDGYYPGTGDAFASVLIGSMLQGKDLETSVCKAINLVEKAINILNDEGLNPMEGLPLANADLIRELI</sequence>
<proteinExistence type="predicted"/>
<keyword evidence="4 7" id="KW-0418">Kinase</keyword>
<evidence type="ECO:0000313" key="7">
    <source>
        <dbReference type="EMBL" id="QAA30336.1"/>
    </source>
</evidence>
<keyword evidence="8" id="KW-1185">Reference proteome</keyword>
<reference evidence="7 8" key="1">
    <citation type="submission" date="2018-01" db="EMBL/GenBank/DDBJ databases">
        <title>Genome Sequencing and Assembly of Anaerobacter polyendosporus strain CT4.</title>
        <authorList>
            <person name="Tachaapaikoon C."/>
            <person name="Sutheeworapong S."/>
            <person name="Jenjaroenpun P."/>
            <person name="Wongsurawat T."/>
            <person name="Nookeaw I."/>
            <person name="Cheawchanlertfa P."/>
            <person name="Kosugi A."/>
            <person name="Cheevadhanarak S."/>
            <person name="Ratanakhanokchai K."/>
        </authorList>
    </citation>
    <scope>NUCLEOTIDE SEQUENCE [LARGE SCALE GENOMIC DNA]</scope>
    <source>
        <strain evidence="7 8">CT4</strain>
    </source>
</reference>
<dbReference type="InterPro" id="IPR013749">
    <property type="entry name" value="PM/HMP-P_kinase-1"/>
</dbReference>
<evidence type="ECO:0000256" key="3">
    <source>
        <dbReference type="ARBA" id="ARBA00022741"/>
    </source>
</evidence>
<evidence type="ECO:0000256" key="1">
    <source>
        <dbReference type="ARBA" id="ARBA00012104"/>
    </source>
</evidence>
<dbReference type="GO" id="GO:0005524">
    <property type="term" value="F:ATP binding"/>
    <property type="evidence" value="ECO:0007669"/>
    <property type="project" value="UniProtKB-KW"/>
</dbReference>
<feature type="domain" description="Pyridoxamine kinase/Phosphomethylpyrimidine kinase" evidence="6">
    <location>
        <begin position="73"/>
        <end position="249"/>
    </location>
</feature>
<dbReference type="EMBL" id="CP025746">
    <property type="protein sequence ID" value="QAA30336.1"/>
    <property type="molecule type" value="Genomic_DNA"/>
</dbReference>
<keyword evidence="2 7" id="KW-0808">Transferase</keyword>
<protein>
    <recommendedName>
        <fullName evidence="1">pyridoxal kinase</fullName>
        <ecNumber evidence="1">2.7.1.35</ecNumber>
    </recommendedName>
</protein>
<evidence type="ECO:0000256" key="5">
    <source>
        <dbReference type="ARBA" id="ARBA00022840"/>
    </source>
</evidence>
<accession>A0A410DMQ0</accession>
<dbReference type="AlphaFoldDB" id="A0A410DMQ0"/>
<gene>
    <name evidence="7" type="ORF">C1I91_00800</name>
</gene>
<dbReference type="PANTHER" id="PTHR10534">
    <property type="entry name" value="PYRIDOXAL KINASE"/>
    <property type="match status" value="1"/>
</dbReference>
<dbReference type="SUPFAM" id="SSF53613">
    <property type="entry name" value="Ribokinase-like"/>
    <property type="match status" value="1"/>
</dbReference>
<dbReference type="RefSeq" id="WP_128210787.1">
    <property type="nucleotide sequence ID" value="NZ_CP025746.1"/>
</dbReference>
<dbReference type="KEGG" id="cmah:C1I91_00800"/>
<keyword evidence="5" id="KW-0067">ATP-binding</keyword>
<name>A0A410DMQ0_9CLOT</name>
<dbReference type="Proteomes" id="UP000286268">
    <property type="component" value="Chromosome"/>
</dbReference>
<dbReference type="Gene3D" id="3.40.1190.20">
    <property type="match status" value="1"/>
</dbReference>
<evidence type="ECO:0000313" key="8">
    <source>
        <dbReference type="Proteomes" id="UP000286268"/>
    </source>
</evidence>
<dbReference type="NCBIfam" id="NF005491">
    <property type="entry name" value="PRK07105.1"/>
    <property type="match status" value="1"/>
</dbReference>
<evidence type="ECO:0000256" key="2">
    <source>
        <dbReference type="ARBA" id="ARBA00022679"/>
    </source>
</evidence>
<dbReference type="Pfam" id="PF08543">
    <property type="entry name" value="Phos_pyr_kin"/>
    <property type="match status" value="1"/>
</dbReference>
<dbReference type="EC" id="2.7.1.35" evidence="1"/>
<evidence type="ECO:0000259" key="6">
    <source>
        <dbReference type="Pfam" id="PF08543"/>
    </source>
</evidence>
<dbReference type="GO" id="GO:0009443">
    <property type="term" value="P:pyridoxal 5'-phosphate salvage"/>
    <property type="evidence" value="ECO:0007669"/>
    <property type="project" value="InterPro"/>
</dbReference>
<dbReference type="GO" id="GO:0008478">
    <property type="term" value="F:pyridoxal kinase activity"/>
    <property type="evidence" value="ECO:0007669"/>
    <property type="project" value="UniProtKB-EC"/>
</dbReference>